<feature type="domain" description="FERM N-terminal" evidence="1">
    <location>
        <begin position="2"/>
        <end position="32"/>
    </location>
</feature>
<dbReference type="PANTHER" id="PTHR23280">
    <property type="entry name" value="4.1 G PROTEIN"/>
    <property type="match status" value="1"/>
</dbReference>
<gene>
    <name evidence="2" type="ORF">HDID_LOCUS10712</name>
</gene>
<reference evidence="2 3" key="1">
    <citation type="submission" date="2018-11" db="EMBL/GenBank/DDBJ databases">
        <authorList>
            <consortium name="Pathogen Informatics"/>
        </authorList>
    </citation>
    <scope>NUCLEOTIDE SEQUENCE [LARGE SCALE GENOMIC DNA]</scope>
</reference>
<dbReference type="GO" id="GO:0006511">
    <property type="term" value="P:ubiquitin-dependent protein catabolic process"/>
    <property type="evidence" value="ECO:0007669"/>
    <property type="project" value="TreeGrafter"/>
</dbReference>
<protein>
    <recommendedName>
        <fullName evidence="1">FERM N-terminal domain-containing protein</fullName>
    </recommendedName>
</protein>
<dbReference type="InterPro" id="IPR011993">
    <property type="entry name" value="PH-like_dom_sf"/>
</dbReference>
<sequence>MEEADYFGLQYALANGDLIWLNLRNRLSKHAPSSLPFNLFFKVKYFVPPYNLVQEETNFNASTTPCKYACFWPDCRAEMPHEVLTSAANYHKQLTGMSVGSAEYELLRIAHDEVQAFGVYFYRISDTFGNKLLMGAGPKYVALCRLDSTFIEQFLYCRLKAVTIAAQVLTLNLLEDDGSVKMRNYELLNKQSADCLYRSIIEIHCFFSCDNISEDVLNRTNPSFTLFDHNGVQ</sequence>
<dbReference type="GO" id="GO:0004842">
    <property type="term" value="F:ubiquitin-protein transferase activity"/>
    <property type="evidence" value="ECO:0007669"/>
    <property type="project" value="TreeGrafter"/>
</dbReference>
<dbReference type="SUPFAM" id="SSF54236">
    <property type="entry name" value="Ubiquitin-like"/>
    <property type="match status" value="1"/>
</dbReference>
<dbReference type="EMBL" id="UYSG01011866">
    <property type="protein sequence ID" value="VDL63848.1"/>
    <property type="molecule type" value="Genomic_DNA"/>
</dbReference>
<dbReference type="Proteomes" id="UP000274504">
    <property type="component" value="Unassembled WGS sequence"/>
</dbReference>
<dbReference type="OrthoDB" id="10037309at2759"/>
<dbReference type="Gene3D" id="3.10.20.90">
    <property type="entry name" value="Phosphatidylinositol 3-kinase Catalytic Subunit, Chain A, domain 1"/>
    <property type="match status" value="1"/>
</dbReference>
<name>A0A3P7A231_HYMDI</name>
<evidence type="ECO:0000313" key="3">
    <source>
        <dbReference type="Proteomes" id="UP000274504"/>
    </source>
</evidence>
<dbReference type="AlphaFoldDB" id="A0A3P7A231"/>
<proteinExistence type="predicted"/>
<evidence type="ECO:0000259" key="1">
    <source>
        <dbReference type="Pfam" id="PF09379"/>
    </source>
</evidence>
<dbReference type="Pfam" id="PF09379">
    <property type="entry name" value="FERM_N"/>
    <property type="match status" value="1"/>
</dbReference>
<dbReference type="PANTHER" id="PTHR23280:SF13">
    <property type="entry name" value="E3 UBIQUITIN-PROTEIN LIGASE MYLIP"/>
    <property type="match status" value="1"/>
</dbReference>
<dbReference type="InterPro" id="IPR018979">
    <property type="entry name" value="FERM_N"/>
</dbReference>
<dbReference type="Gene3D" id="2.30.29.30">
    <property type="entry name" value="Pleckstrin-homology domain (PH domain)/Phosphotyrosine-binding domain (PTB)"/>
    <property type="match status" value="1"/>
</dbReference>
<organism evidence="2 3">
    <name type="scientific">Hymenolepis diminuta</name>
    <name type="common">Rat tapeworm</name>
    <dbReference type="NCBI Taxonomy" id="6216"/>
    <lineage>
        <taxon>Eukaryota</taxon>
        <taxon>Metazoa</taxon>
        <taxon>Spiralia</taxon>
        <taxon>Lophotrochozoa</taxon>
        <taxon>Platyhelminthes</taxon>
        <taxon>Cestoda</taxon>
        <taxon>Eucestoda</taxon>
        <taxon>Cyclophyllidea</taxon>
        <taxon>Hymenolepididae</taxon>
        <taxon>Hymenolepis</taxon>
    </lineage>
</organism>
<dbReference type="InterPro" id="IPR029071">
    <property type="entry name" value="Ubiquitin-like_domsf"/>
</dbReference>
<evidence type="ECO:0000313" key="2">
    <source>
        <dbReference type="EMBL" id="VDL63848.1"/>
    </source>
</evidence>
<accession>A0A3P7A231</accession>